<evidence type="ECO:0000313" key="5">
    <source>
        <dbReference type="Proteomes" id="UP000373149"/>
    </source>
</evidence>
<dbReference type="Pfam" id="PF13407">
    <property type="entry name" value="Peripla_BP_4"/>
    <property type="match status" value="1"/>
</dbReference>
<dbReference type="InterPro" id="IPR028082">
    <property type="entry name" value="Peripla_BP_I"/>
</dbReference>
<dbReference type="PANTHER" id="PTHR30036">
    <property type="entry name" value="D-XYLOSE-BINDING PERIPLASMIC PROTEIN"/>
    <property type="match status" value="1"/>
</dbReference>
<evidence type="ECO:0000313" key="4">
    <source>
        <dbReference type="EMBL" id="MPY48032.1"/>
    </source>
</evidence>
<dbReference type="InterPro" id="IPR050555">
    <property type="entry name" value="Bact_Solute-Bind_Prot2"/>
</dbReference>
<keyword evidence="5" id="KW-1185">Reference proteome</keyword>
<dbReference type="GO" id="GO:0030246">
    <property type="term" value="F:carbohydrate binding"/>
    <property type="evidence" value="ECO:0007669"/>
    <property type="project" value="TreeGrafter"/>
</dbReference>
<dbReference type="GO" id="GO:0030288">
    <property type="term" value="C:outer membrane-bounded periplasmic space"/>
    <property type="evidence" value="ECO:0007669"/>
    <property type="project" value="TreeGrafter"/>
</dbReference>
<dbReference type="SUPFAM" id="SSF53822">
    <property type="entry name" value="Periplasmic binding protein-like I"/>
    <property type="match status" value="1"/>
</dbReference>
<evidence type="ECO:0000256" key="2">
    <source>
        <dbReference type="ARBA" id="ARBA00007639"/>
    </source>
</evidence>
<feature type="domain" description="Periplasmic binding protein" evidence="3">
    <location>
        <begin position="58"/>
        <end position="301"/>
    </location>
</feature>
<evidence type="ECO:0000259" key="3">
    <source>
        <dbReference type="Pfam" id="PF13407"/>
    </source>
</evidence>
<gene>
    <name evidence="4" type="ORF">FPZ41_05285</name>
</gene>
<comment type="similarity">
    <text evidence="2">Belongs to the bacterial solute-binding protein 2 family.</text>
</comment>
<organism evidence="4 5">
    <name type="scientific">Streptomyces acidicola</name>
    <dbReference type="NCBI Taxonomy" id="2596892"/>
    <lineage>
        <taxon>Bacteria</taxon>
        <taxon>Bacillati</taxon>
        <taxon>Actinomycetota</taxon>
        <taxon>Actinomycetes</taxon>
        <taxon>Kitasatosporales</taxon>
        <taxon>Streptomycetaceae</taxon>
        <taxon>Streptomyces</taxon>
    </lineage>
</organism>
<dbReference type="AlphaFoldDB" id="A0A5N8WLL1"/>
<dbReference type="EMBL" id="VMNX01000009">
    <property type="protein sequence ID" value="MPY48032.1"/>
    <property type="molecule type" value="Genomic_DNA"/>
</dbReference>
<dbReference type="PANTHER" id="PTHR30036:SF7">
    <property type="entry name" value="ABC TRANSPORTER PERIPLASMIC-BINDING PROTEIN YPHF"/>
    <property type="match status" value="1"/>
</dbReference>
<sequence length="339" mass="35265">MNGTPLPLARRITPVVAVATAAALTLVGCSSSSGGKKSEEGGTVASAGKASTPRMTIAMVTHAPAGDTFWDIIRKGAEAAAAKDNVKLIYSSDESAANQANLVQNAIDQKVDGIAVTLAKPDAMKGVVAKAEKAGIPVVGLNSGMDQWKQQGMLEFFGQDESVAGQAFGKKLNETGAEHAICVVQVQGHVGLEQRCAGVKKTFEGKTENLYVNGTDMPSVKSTITAKLKQDSSIDQVVTLGAPFALTAVQSLSDAGSKAKVATFDLNKDLVAAIKDGDIEFAVDQQPYLQGYLAVDALWLYRNNGNYMGGGEAPVLTGPAFVDKSNVETVAKFAAKGTR</sequence>
<reference evidence="4 5" key="1">
    <citation type="submission" date="2019-09" db="EMBL/GenBank/DDBJ databases">
        <authorList>
            <person name="Duangmal K."/>
            <person name="Teo W.F.A."/>
            <person name="Lipun K."/>
        </authorList>
    </citation>
    <scope>NUCLEOTIDE SEQUENCE [LARGE SCALE GENOMIC DNA]</scope>
    <source>
        <strain evidence="4 5">K1PN6</strain>
    </source>
</reference>
<comment type="subcellular location">
    <subcellularLocation>
        <location evidence="1">Cell envelope</location>
    </subcellularLocation>
</comment>
<dbReference type="CDD" id="cd06312">
    <property type="entry name" value="PBP1_ABC_sugar_binding-like"/>
    <property type="match status" value="1"/>
</dbReference>
<name>A0A5N8WLL1_9ACTN</name>
<proteinExistence type="inferred from homology"/>
<dbReference type="RefSeq" id="WP_152859610.1">
    <property type="nucleotide sequence ID" value="NZ_VMNX01000009.1"/>
</dbReference>
<dbReference type="Proteomes" id="UP000373149">
    <property type="component" value="Unassembled WGS sequence"/>
</dbReference>
<evidence type="ECO:0000256" key="1">
    <source>
        <dbReference type="ARBA" id="ARBA00004196"/>
    </source>
</evidence>
<comment type="caution">
    <text evidence="4">The sequence shown here is derived from an EMBL/GenBank/DDBJ whole genome shotgun (WGS) entry which is preliminary data.</text>
</comment>
<dbReference type="Gene3D" id="3.40.50.2300">
    <property type="match status" value="2"/>
</dbReference>
<protein>
    <submittedName>
        <fullName evidence="4">Sugar ABC transporter substrate-binding protein</fullName>
    </submittedName>
</protein>
<dbReference type="InterPro" id="IPR025997">
    <property type="entry name" value="SBP_2_dom"/>
</dbReference>
<accession>A0A5N8WLL1</accession>